<dbReference type="Pfam" id="PF04033">
    <property type="entry name" value="DUF365"/>
    <property type="match status" value="1"/>
</dbReference>
<protein>
    <submittedName>
        <fullName evidence="1">DUF365 domain-containing protein</fullName>
    </submittedName>
</protein>
<accession>A0A8T8K316</accession>
<dbReference type="GeneID" id="64819207"/>
<keyword evidence="2" id="KW-1185">Reference proteome</keyword>
<dbReference type="AlphaFoldDB" id="A0A8T8K316"/>
<name>A0A8T8K316_9EURY</name>
<reference evidence="1" key="1">
    <citation type="submission" date="2020-07" db="EMBL/GenBank/DDBJ databases">
        <title>Methanobacterium. sp. MethCan genome.</title>
        <authorList>
            <person name="Postec A."/>
            <person name="Quemeneur M."/>
        </authorList>
    </citation>
    <scope>NUCLEOTIDE SEQUENCE</scope>
    <source>
        <strain evidence="1">MethCAN</strain>
    </source>
</reference>
<dbReference type="Gene3D" id="2.30.130.30">
    <property type="entry name" value="Hypothetical protein"/>
    <property type="match status" value="1"/>
</dbReference>
<dbReference type="OrthoDB" id="68955at2157"/>
<dbReference type="SUPFAM" id="SSF88697">
    <property type="entry name" value="PUA domain-like"/>
    <property type="match status" value="1"/>
</dbReference>
<dbReference type="RefSeq" id="WP_211533300.1">
    <property type="nucleotide sequence ID" value="NZ_CP058560.1"/>
</dbReference>
<dbReference type="KEGG" id="meme:HYG87_00545"/>
<proteinExistence type="predicted"/>
<dbReference type="EMBL" id="CP058560">
    <property type="protein sequence ID" value="QUH22357.1"/>
    <property type="molecule type" value="Genomic_DNA"/>
</dbReference>
<organism evidence="1 2">
    <name type="scientific">Methanobacterium alkalithermotolerans</name>
    <dbReference type="NCBI Taxonomy" id="2731220"/>
    <lineage>
        <taxon>Archaea</taxon>
        <taxon>Methanobacteriati</taxon>
        <taxon>Methanobacteriota</taxon>
        <taxon>Methanomada group</taxon>
        <taxon>Methanobacteria</taxon>
        <taxon>Methanobacteriales</taxon>
        <taxon>Methanobacteriaceae</taxon>
        <taxon>Methanobacterium</taxon>
    </lineage>
</organism>
<evidence type="ECO:0000313" key="1">
    <source>
        <dbReference type="EMBL" id="QUH22357.1"/>
    </source>
</evidence>
<dbReference type="InterPro" id="IPR015947">
    <property type="entry name" value="PUA-like_sf"/>
</dbReference>
<dbReference type="InterPro" id="IPR007176">
    <property type="entry name" value="DUF365"/>
</dbReference>
<dbReference type="Proteomes" id="UP000681041">
    <property type="component" value="Chromosome"/>
</dbReference>
<sequence length="137" mass="15953">MEKKIKGVTHPVPTEYAERIYHKGKTVFVGKTHLGKVKKGDKFVIYESHGAKAYTGWADIIQVLKMKPAEILDKYNDQLMITPDEFKEYSKGRSQMNVIEFENFQLFSKKVAPKRFVAISGKYIYEDEFRIIEKNRG</sequence>
<gene>
    <name evidence="1" type="ORF">HYG87_00545</name>
</gene>
<evidence type="ECO:0000313" key="2">
    <source>
        <dbReference type="Proteomes" id="UP000681041"/>
    </source>
</evidence>